<dbReference type="SUPFAM" id="SSF53474">
    <property type="entry name" value="alpha/beta-Hydrolases"/>
    <property type="match status" value="1"/>
</dbReference>
<dbReference type="GO" id="GO:0008610">
    <property type="term" value="P:lipid biosynthetic process"/>
    <property type="evidence" value="ECO:0007669"/>
    <property type="project" value="TreeGrafter"/>
</dbReference>
<feature type="domain" description="Thioesterase TesA-like" evidence="3">
    <location>
        <begin position="14"/>
        <end position="235"/>
    </location>
</feature>
<dbReference type="InterPro" id="IPR020802">
    <property type="entry name" value="TesA-like"/>
</dbReference>
<dbReference type="InterPro" id="IPR001031">
    <property type="entry name" value="Thioesterase"/>
</dbReference>
<sequence length="254" mass="27938">MCRQRRPDAALRLYCFPHSGGSPGEYLRWADRLPAEVEVWGVQLPGRGSRMREPAMTDLRELVGALTEQAEFTGPYAFLGHSLGAIVAYETAVALRALGRPEPERLIVSVNGPPHLHRPGLPLHLLDGVDFVPRVEERYGPLPPELGNDPRMRELYLANLHADLTVVATYRHVPTAPLSCPVLALGATDDWEDEGRLREWGRHTTGPSDVRILPGGHFYFRDHPDLFFDCLADSLGALTGAPAVRPAPDPKGAP</sequence>
<evidence type="ECO:0000313" key="5">
    <source>
        <dbReference type="Proteomes" id="UP000263377"/>
    </source>
</evidence>
<protein>
    <submittedName>
        <fullName evidence="4">Thioesterase</fullName>
    </submittedName>
</protein>
<evidence type="ECO:0000256" key="2">
    <source>
        <dbReference type="ARBA" id="ARBA00022801"/>
    </source>
</evidence>
<dbReference type="Pfam" id="PF00975">
    <property type="entry name" value="Thioesterase"/>
    <property type="match status" value="1"/>
</dbReference>
<dbReference type="Gene3D" id="3.40.50.1820">
    <property type="entry name" value="alpha/beta hydrolase"/>
    <property type="match status" value="1"/>
</dbReference>
<comment type="similarity">
    <text evidence="1">Belongs to the thioesterase family.</text>
</comment>
<dbReference type="AlphaFoldDB" id="A0A372ZL68"/>
<proteinExistence type="inferred from homology"/>
<organism evidence="4 5">
    <name type="scientific">Kitasatospora xanthocidica</name>
    <dbReference type="NCBI Taxonomy" id="83382"/>
    <lineage>
        <taxon>Bacteria</taxon>
        <taxon>Bacillati</taxon>
        <taxon>Actinomycetota</taxon>
        <taxon>Actinomycetes</taxon>
        <taxon>Kitasatosporales</taxon>
        <taxon>Streptomycetaceae</taxon>
        <taxon>Kitasatospora</taxon>
    </lineage>
</organism>
<evidence type="ECO:0000313" key="4">
    <source>
        <dbReference type="EMBL" id="RGD55975.1"/>
    </source>
</evidence>
<dbReference type="PANTHER" id="PTHR11487:SF0">
    <property type="entry name" value="S-ACYL FATTY ACID SYNTHASE THIOESTERASE, MEDIUM CHAIN"/>
    <property type="match status" value="1"/>
</dbReference>
<dbReference type="Proteomes" id="UP000263377">
    <property type="component" value="Unassembled WGS sequence"/>
</dbReference>
<dbReference type="InterPro" id="IPR012223">
    <property type="entry name" value="TEII"/>
</dbReference>
<comment type="caution">
    <text evidence="4">The sequence shown here is derived from an EMBL/GenBank/DDBJ whole genome shotgun (WGS) entry which is preliminary data.</text>
</comment>
<keyword evidence="5" id="KW-1185">Reference proteome</keyword>
<dbReference type="EMBL" id="QVIG01000002">
    <property type="protein sequence ID" value="RGD55975.1"/>
    <property type="molecule type" value="Genomic_DNA"/>
</dbReference>
<keyword evidence="2" id="KW-0378">Hydrolase</keyword>
<evidence type="ECO:0000256" key="1">
    <source>
        <dbReference type="ARBA" id="ARBA00007169"/>
    </source>
</evidence>
<evidence type="ECO:0000259" key="3">
    <source>
        <dbReference type="SMART" id="SM00824"/>
    </source>
</evidence>
<dbReference type="GO" id="GO:0016787">
    <property type="term" value="F:hydrolase activity"/>
    <property type="evidence" value="ECO:0007669"/>
    <property type="project" value="UniProtKB-KW"/>
</dbReference>
<gene>
    <name evidence="4" type="ORF">DR950_37225</name>
</gene>
<dbReference type="InterPro" id="IPR029058">
    <property type="entry name" value="AB_hydrolase_fold"/>
</dbReference>
<dbReference type="PANTHER" id="PTHR11487">
    <property type="entry name" value="THIOESTERASE"/>
    <property type="match status" value="1"/>
</dbReference>
<name>A0A372ZL68_9ACTN</name>
<dbReference type="SMART" id="SM00824">
    <property type="entry name" value="PKS_TE"/>
    <property type="match status" value="1"/>
</dbReference>
<accession>A0A372ZL68</accession>
<reference evidence="4 5" key="1">
    <citation type="submission" date="2018-08" db="EMBL/GenBank/DDBJ databases">
        <title>Diversity &amp; Physiological Properties of Lignin-Decomposing Actinobacteria from Soil.</title>
        <authorList>
            <person name="Roh S.G."/>
            <person name="Kim S.B."/>
        </authorList>
    </citation>
    <scope>NUCLEOTIDE SEQUENCE [LARGE SCALE GENOMIC DNA]</scope>
    <source>
        <strain evidence="4 5">MMS17-GH009</strain>
    </source>
</reference>